<keyword evidence="3" id="KW-1185">Reference proteome</keyword>
<feature type="compositionally biased region" description="Basic and acidic residues" evidence="1">
    <location>
        <begin position="404"/>
        <end position="415"/>
    </location>
</feature>
<dbReference type="EMBL" id="MAVT02001551">
    <property type="protein sequence ID" value="POS70642.1"/>
    <property type="molecule type" value="Genomic_DNA"/>
</dbReference>
<proteinExistence type="predicted"/>
<comment type="caution">
    <text evidence="2">The sequence shown here is derived from an EMBL/GenBank/DDBJ whole genome shotgun (WGS) entry which is preliminary data.</text>
</comment>
<evidence type="ECO:0000313" key="3">
    <source>
        <dbReference type="Proteomes" id="UP000094444"/>
    </source>
</evidence>
<feature type="region of interest" description="Disordered" evidence="1">
    <location>
        <begin position="351"/>
        <end position="432"/>
    </location>
</feature>
<feature type="compositionally biased region" description="Low complexity" evidence="1">
    <location>
        <begin position="369"/>
        <end position="389"/>
    </location>
</feature>
<evidence type="ECO:0000256" key="1">
    <source>
        <dbReference type="SAM" id="MobiDB-lite"/>
    </source>
</evidence>
<protein>
    <submittedName>
        <fullName evidence="2">Uncharacterized protein</fullName>
    </submittedName>
</protein>
<feature type="region of interest" description="Disordered" evidence="1">
    <location>
        <begin position="279"/>
        <end position="300"/>
    </location>
</feature>
<reference evidence="2" key="1">
    <citation type="submission" date="2017-09" db="EMBL/GenBank/DDBJ databases">
        <title>Polyketide synthases of a Diaporthe helianthi virulent isolate.</title>
        <authorList>
            <person name="Baroncelli R."/>
        </authorList>
    </citation>
    <scope>NUCLEOTIDE SEQUENCE [LARGE SCALE GENOMIC DNA]</scope>
    <source>
        <strain evidence="2">7/96</strain>
    </source>
</reference>
<gene>
    <name evidence="2" type="ORF">DHEL01_v210964</name>
</gene>
<accession>A0A2P5HK64</accession>
<feature type="region of interest" description="Disordered" evidence="1">
    <location>
        <begin position="1"/>
        <end position="23"/>
    </location>
</feature>
<dbReference type="InParanoid" id="A0A2P5HK64"/>
<feature type="compositionally biased region" description="Polar residues" evidence="1">
    <location>
        <begin position="1"/>
        <end position="16"/>
    </location>
</feature>
<sequence>MSPSRKPQGNAATSRSAKPKLTIDTRVYAQPTVDPLSIQSAPVGTRQEKGIPPMYQAADRHCAKVAEMMNSPTWRSQRSRPTVLDDGAPFEPHGSHHAHTLSPLAPCVEDDERWDSTSEQEDTNEVFHNPTRQHTRRLHADSGISLGRDAEAMNIIGIHPLSGVPEIRNRAFIISASVSSGPARARGAICGELQPVILPRMRSEFQRKIDQDDLSSELNSDHGYRENDEKVFHASPPSPRHLSGQSHGEDGQDEHGILDTTKYGARDVHLLMERDAAIKSVNSRQAPQSPHRRPDPEDTQRFHGLLGRLRHGAETLKDSPKGENALNDPAIISFAPKKNIQHSARMELAPEITLERHGYPPKGNRHSTSDSGYASSSTRTRSKSRPITSDEVSFGPGTIQDGKVCLKDSGPDRLPKSSRLNPAAKTFSSTQRHSVPFMKRDLLESPTSSHTFVSPPMGQAPFGIGMNSQCFGYNALPSFDTPLATFALPQPASLQLSPALLPQSVPFPLPALPPQPGLGLSPNLAAGIHGLGNIPSLPLRPSPSSLGLTGQPHPPGYVPTSGPIPSEFVGAFHHQLPAIPSCNNPAHQSDASLSASQGLLAPTMPQLAPPAPPASLFGLTHSTPMQPSIAPAAPVVNPILRKNVPKPKVPNTTGQQYWEYWHELRRTFEPGYAQKSKQNQQKRYMKQQVHKNGGTTDQD</sequence>
<feature type="region of interest" description="Disordered" evidence="1">
    <location>
        <begin position="671"/>
        <end position="699"/>
    </location>
</feature>
<feature type="compositionally biased region" description="Basic and acidic residues" evidence="1">
    <location>
        <begin position="247"/>
        <end position="257"/>
    </location>
</feature>
<dbReference type="OrthoDB" id="5224009at2759"/>
<feature type="region of interest" description="Disordered" evidence="1">
    <location>
        <begin position="229"/>
        <end position="257"/>
    </location>
</feature>
<dbReference type="Proteomes" id="UP000094444">
    <property type="component" value="Unassembled WGS sequence"/>
</dbReference>
<dbReference type="AlphaFoldDB" id="A0A2P5HK64"/>
<evidence type="ECO:0000313" key="2">
    <source>
        <dbReference type="EMBL" id="POS70642.1"/>
    </source>
</evidence>
<name>A0A2P5HK64_DIAHE</name>
<organism evidence="2 3">
    <name type="scientific">Diaporthe helianthi</name>
    <dbReference type="NCBI Taxonomy" id="158607"/>
    <lineage>
        <taxon>Eukaryota</taxon>
        <taxon>Fungi</taxon>
        <taxon>Dikarya</taxon>
        <taxon>Ascomycota</taxon>
        <taxon>Pezizomycotina</taxon>
        <taxon>Sordariomycetes</taxon>
        <taxon>Sordariomycetidae</taxon>
        <taxon>Diaporthales</taxon>
        <taxon>Diaporthaceae</taxon>
        <taxon>Diaporthe</taxon>
    </lineage>
</organism>